<dbReference type="SMART" id="SM00061">
    <property type="entry name" value="MATH"/>
    <property type="match status" value="1"/>
</dbReference>
<accession>A0ABM0X9A7</accession>
<feature type="region of interest" description="Disordered" evidence="1">
    <location>
        <begin position="375"/>
        <end position="401"/>
    </location>
</feature>
<reference evidence="3" key="2">
    <citation type="journal article" date="2014" name="Nat. Commun.">
        <title>The emerging biofuel crop Camelina sativa retains a highly undifferentiated hexaploid genome structure.</title>
        <authorList>
            <person name="Kagale S."/>
            <person name="Koh C."/>
            <person name="Nixon J."/>
            <person name="Bollina V."/>
            <person name="Clarke W.E."/>
            <person name="Tuteja R."/>
            <person name="Spillane C."/>
            <person name="Robinson S.J."/>
            <person name="Links M.G."/>
            <person name="Clarke C."/>
            <person name="Higgins E.E."/>
            <person name="Huebert T."/>
            <person name="Sharpe A.G."/>
            <person name="Parkin I.A."/>
        </authorList>
    </citation>
    <scope>NUCLEOTIDE SEQUENCE [LARGE SCALE GENOMIC DNA]</scope>
    <source>
        <strain evidence="3">r\DH55</strain>
    </source>
</reference>
<evidence type="ECO:0000313" key="6">
    <source>
        <dbReference type="RefSeq" id="XP_010482594.1"/>
    </source>
</evidence>
<dbReference type="GeneID" id="104761243"/>
<dbReference type="CDD" id="cd00121">
    <property type="entry name" value="MATH"/>
    <property type="match status" value="1"/>
</dbReference>
<dbReference type="RefSeq" id="XP_010482594.1">
    <property type="nucleotide sequence ID" value="XM_010484292.2"/>
</dbReference>
<dbReference type="PROSITE" id="PS50144">
    <property type="entry name" value="MATH"/>
    <property type="match status" value="1"/>
</dbReference>
<dbReference type="Pfam" id="PF22486">
    <property type="entry name" value="MATH_2"/>
    <property type="match status" value="1"/>
</dbReference>
<evidence type="ECO:0000313" key="5">
    <source>
        <dbReference type="RefSeq" id="XP_010482593.1"/>
    </source>
</evidence>
<reference evidence="3" key="1">
    <citation type="journal article" date="1997" name="Nucleic Acids Res.">
        <title>tRNAscan-SE: a program for improved detection of transfer RNA genes in genomic sequence.</title>
        <authorList>
            <person name="Lowe T.M."/>
            <person name="Eddy S.R."/>
        </authorList>
    </citation>
    <scope>NUCLEOTIDE SEQUENCE [LARGE SCALE GENOMIC DNA]</scope>
    <source>
        <strain evidence="3">r\DH55</strain>
    </source>
</reference>
<dbReference type="Gene3D" id="2.60.210.10">
    <property type="entry name" value="Apoptosis, Tumor Necrosis Factor Receptor Associated Protein 2, Chain A"/>
    <property type="match status" value="1"/>
</dbReference>
<evidence type="ECO:0000259" key="2">
    <source>
        <dbReference type="PROSITE" id="PS50144"/>
    </source>
</evidence>
<proteinExistence type="predicted"/>
<keyword evidence="3" id="KW-1185">Reference proteome</keyword>
<evidence type="ECO:0000256" key="1">
    <source>
        <dbReference type="SAM" id="MobiDB-lite"/>
    </source>
</evidence>
<dbReference type="InterPro" id="IPR055327">
    <property type="entry name" value="TRAF1A/B"/>
</dbReference>
<reference evidence="4 5" key="3">
    <citation type="submission" date="2025-05" db="UniProtKB">
        <authorList>
            <consortium name="RefSeq"/>
        </authorList>
    </citation>
    <scope>IDENTIFICATION</scope>
    <source>
        <tissue evidence="4 5">Leaf</tissue>
    </source>
</reference>
<dbReference type="SUPFAM" id="SSF49599">
    <property type="entry name" value="TRAF domain-like"/>
    <property type="match status" value="1"/>
</dbReference>
<organism evidence="3 6">
    <name type="scientific">Camelina sativa</name>
    <name type="common">False flax</name>
    <name type="synonym">Myagrum sativum</name>
    <dbReference type="NCBI Taxonomy" id="90675"/>
    <lineage>
        <taxon>Eukaryota</taxon>
        <taxon>Viridiplantae</taxon>
        <taxon>Streptophyta</taxon>
        <taxon>Embryophyta</taxon>
        <taxon>Tracheophyta</taxon>
        <taxon>Spermatophyta</taxon>
        <taxon>Magnoliopsida</taxon>
        <taxon>eudicotyledons</taxon>
        <taxon>Gunneridae</taxon>
        <taxon>Pentapetalae</taxon>
        <taxon>rosids</taxon>
        <taxon>malvids</taxon>
        <taxon>Brassicales</taxon>
        <taxon>Brassicaceae</taxon>
        <taxon>Camelineae</taxon>
        <taxon>Camelina</taxon>
    </lineage>
</organism>
<dbReference type="PANTHER" id="PTHR47477">
    <property type="entry name" value="TNF RECEPTOR-ASSOCIATED FACTOR HOMOLOG 1A"/>
    <property type="match status" value="1"/>
</dbReference>
<gene>
    <name evidence="4 5 6" type="primary">LOC104761243</name>
</gene>
<protein>
    <submittedName>
        <fullName evidence="4 5">MATH domain-containing protein At5g43560-like</fullName>
    </submittedName>
</protein>
<feature type="compositionally biased region" description="Basic residues" evidence="1">
    <location>
        <begin position="385"/>
        <end position="401"/>
    </location>
</feature>
<dbReference type="InterPro" id="IPR002083">
    <property type="entry name" value="MATH/TRAF_dom"/>
</dbReference>
<dbReference type="InterPro" id="IPR008974">
    <property type="entry name" value="TRAF-like"/>
</dbReference>
<dbReference type="RefSeq" id="XP_010482593.1">
    <property type="nucleotide sequence ID" value="XM_010484291.2"/>
</dbReference>
<evidence type="ECO:0000313" key="3">
    <source>
        <dbReference type="Proteomes" id="UP000694864"/>
    </source>
</evidence>
<sequence>MAETDQVDDGYGLKLAELFGKHTCKIEKYSVIDKKPIRSRLFEVGGCQWYILVYPEGCDVSGFLSLFLCVGNYDQLLPGWSHLAQFTMSVVNKNPKRSKFSDTLHQFCKKEHDWGWKKFMELPRLQDGFIDEFNSLTITAQVQVIRERVDRPFRCLDNDYRRELVRVYLPNVELIFRRFVQEKRSKLEKLMEDKARWTSLGAFWSGMDQDSRRGMSREKMNVILTGVVKCFFIKKEVTSTLVMDSLYSALKNLEGQPQNKKAPRMLEAKELPAPVVSVDKDMFVLDDYVLLLLERAVLEPMPPKDERGPQNRIKAGNNGEEFDKEESYEHDEMHLTELGRRVVEICALFHIFSKIEVAHQEAIVLKMQEELIREEEEAGVGSKGGQKKLNQKNRTKPKRNK</sequence>
<evidence type="ECO:0000313" key="4">
    <source>
        <dbReference type="RefSeq" id="XP_010482592.1"/>
    </source>
</evidence>
<dbReference type="RefSeq" id="XP_010482592.1">
    <property type="nucleotide sequence ID" value="XM_010484290.2"/>
</dbReference>
<dbReference type="PANTHER" id="PTHR47477:SF8">
    <property type="entry name" value="TNF RECEPTOR-ASSOCIATED FACTOR HOMOLOG 1A"/>
    <property type="match status" value="1"/>
</dbReference>
<feature type="region of interest" description="Disordered" evidence="1">
    <location>
        <begin position="301"/>
        <end position="330"/>
    </location>
</feature>
<name>A0ABM0X9A7_CAMSA</name>
<feature type="domain" description="MATH" evidence="2">
    <location>
        <begin position="19"/>
        <end position="142"/>
    </location>
</feature>
<dbReference type="Proteomes" id="UP000694864">
    <property type="component" value="Chromosome 18"/>
</dbReference>